<evidence type="ECO:0000256" key="6">
    <source>
        <dbReference type="ARBA" id="ARBA00022833"/>
    </source>
</evidence>
<evidence type="ECO:0000313" key="10">
    <source>
        <dbReference type="EMBL" id="CAH0405925.1"/>
    </source>
</evidence>
<evidence type="ECO:0000256" key="5">
    <source>
        <dbReference type="ARBA" id="ARBA00022723"/>
    </source>
</evidence>
<dbReference type="Proteomes" id="UP001153292">
    <property type="component" value="Chromosome 5"/>
</dbReference>
<evidence type="ECO:0000256" key="2">
    <source>
        <dbReference type="ARBA" id="ARBA00004481"/>
    </source>
</evidence>
<evidence type="ECO:0000256" key="3">
    <source>
        <dbReference type="ARBA" id="ARBA00004630"/>
    </source>
</evidence>
<evidence type="ECO:0000256" key="1">
    <source>
        <dbReference type="ARBA" id="ARBA00004414"/>
    </source>
</evidence>
<feature type="region of interest" description="Disordered" evidence="8">
    <location>
        <begin position="1"/>
        <end position="28"/>
    </location>
</feature>
<keyword evidence="11" id="KW-1185">Reference proteome</keyword>
<comment type="subcellular location">
    <subcellularLocation>
        <location evidence="2">Endosome membrane</location>
        <topology evidence="2">Peripheral membrane protein</topology>
    </subcellularLocation>
    <subcellularLocation>
        <location evidence="1">Late endosome membrane</location>
    </subcellularLocation>
    <subcellularLocation>
        <location evidence="3">Lysosome membrane</location>
        <topology evidence="3">Peripheral membrane protein</topology>
        <orientation evidence="3">Cytoplasmic side</orientation>
    </subcellularLocation>
</comment>
<evidence type="ECO:0000313" key="11">
    <source>
        <dbReference type="Proteomes" id="UP001153292"/>
    </source>
</evidence>
<dbReference type="PANTHER" id="PTHR23292">
    <property type="entry name" value="LIPOPOLYSACCHARIDE-INDUCED TUMOR NECROSIS FACTOR-ALPHA FACTOR"/>
    <property type="match status" value="1"/>
</dbReference>
<comment type="similarity">
    <text evidence="4">Belongs to the CDIP1/LITAF family.</text>
</comment>
<organism evidence="10 11">
    <name type="scientific">Chilo suppressalis</name>
    <name type="common">Asiatic rice borer moth</name>
    <dbReference type="NCBI Taxonomy" id="168631"/>
    <lineage>
        <taxon>Eukaryota</taxon>
        <taxon>Metazoa</taxon>
        <taxon>Ecdysozoa</taxon>
        <taxon>Arthropoda</taxon>
        <taxon>Hexapoda</taxon>
        <taxon>Insecta</taxon>
        <taxon>Pterygota</taxon>
        <taxon>Neoptera</taxon>
        <taxon>Endopterygota</taxon>
        <taxon>Lepidoptera</taxon>
        <taxon>Glossata</taxon>
        <taxon>Ditrysia</taxon>
        <taxon>Pyraloidea</taxon>
        <taxon>Crambidae</taxon>
        <taxon>Crambinae</taxon>
        <taxon>Chilo</taxon>
    </lineage>
</organism>
<dbReference type="InterPro" id="IPR037519">
    <property type="entry name" value="LITAF_fam"/>
</dbReference>
<evidence type="ECO:0000256" key="8">
    <source>
        <dbReference type="SAM" id="MobiDB-lite"/>
    </source>
</evidence>
<dbReference type="SMART" id="SM00714">
    <property type="entry name" value="LITAF"/>
    <property type="match status" value="1"/>
</dbReference>
<dbReference type="PROSITE" id="PS51837">
    <property type="entry name" value="LITAF"/>
    <property type="match status" value="1"/>
</dbReference>
<gene>
    <name evidence="10" type="ORF">CHILSU_LOCUS9296</name>
</gene>
<evidence type="ECO:0000259" key="9">
    <source>
        <dbReference type="PROSITE" id="PS51837"/>
    </source>
</evidence>
<feature type="domain" description="LITAF" evidence="9">
    <location>
        <begin position="26"/>
        <end position="110"/>
    </location>
</feature>
<dbReference type="Pfam" id="PF10601">
    <property type="entry name" value="zf-LITAF-like"/>
    <property type="match status" value="1"/>
</dbReference>
<keyword evidence="6" id="KW-0862">Zinc</keyword>
<keyword evidence="5" id="KW-0479">Metal-binding</keyword>
<dbReference type="InterPro" id="IPR006629">
    <property type="entry name" value="LITAF"/>
</dbReference>
<sequence length="110" mass="12128">MDSSNPPMYPMPTAKFERNENNAQGPPTFATFPNQTAALLGPENTVTVCQFCHASIRTAVKYTVTARTHIAAALWGMICCLCCVPYAADSAKNSDHYCPNCQRYLGTYRK</sequence>
<protein>
    <recommendedName>
        <fullName evidence="9">LITAF domain-containing protein</fullName>
    </recommendedName>
</protein>
<evidence type="ECO:0000256" key="7">
    <source>
        <dbReference type="ARBA" id="ARBA00023136"/>
    </source>
</evidence>
<dbReference type="PANTHER" id="PTHR23292:SF14">
    <property type="entry name" value="FI16615P1-RELATED"/>
    <property type="match status" value="1"/>
</dbReference>
<keyword evidence="7" id="KW-0472">Membrane</keyword>
<proteinExistence type="inferred from homology"/>
<evidence type="ECO:0000256" key="4">
    <source>
        <dbReference type="ARBA" id="ARBA00005975"/>
    </source>
</evidence>
<reference evidence="10" key="1">
    <citation type="submission" date="2021-12" db="EMBL/GenBank/DDBJ databases">
        <authorList>
            <person name="King R."/>
        </authorList>
    </citation>
    <scope>NUCLEOTIDE SEQUENCE</scope>
</reference>
<dbReference type="EMBL" id="OU963898">
    <property type="protein sequence ID" value="CAH0405925.1"/>
    <property type="molecule type" value="Genomic_DNA"/>
</dbReference>
<accession>A0ABN8B8F3</accession>
<name>A0ABN8B8F3_CHISP</name>